<dbReference type="EMBL" id="VDDA01000005">
    <property type="protein sequence ID" value="TNC12964.1"/>
    <property type="molecule type" value="Genomic_DNA"/>
</dbReference>
<dbReference type="Proteomes" id="UP000305267">
    <property type="component" value="Unassembled WGS sequence"/>
</dbReference>
<feature type="region of interest" description="Disordered" evidence="4">
    <location>
        <begin position="1"/>
        <end position="20"/>
    </location>
</feature>
<reference evidence="6 7" key="1">
    <citation type="submission" date="2019-06" db="EMBL/GenBank/DDBJ databases">
        <title>Genome of Methylobacterium sp. 17Sr1-39.</title>
        <authorList>
            <person name="Seo T."/>
        </authorList>
    </citation>
    <scope>NUCLEOTIDE SEQUENCE [LARGE SCALE GENOMIC DNA]</scope>
    <source>
        <strain evidence="6 7">17Sr1-39</strain>
    </source>
</reference>
<dbReference type="Pfam" id="PF00496">
    <property type="entry name" value="SBP_bac_5"/>
    <property type="match status" value="1"/>
</dbReference>
<evidence type="ECO:0000313" key="6">
    <source>
        <dbReference type="EMBL" id="TNC12964.1"/>
    </source>
</evidence>
<dbReference type="InterPro" id="IPR000914">
    <property type="entry name" value="SBP_5_dom"/>
</dbReference>
<feature type="domain" description="Solute-binding protein family 5" evidence="5">
    <location>
        <begin position="24"/>
        <end position="299"/>
    </location>
</feature>
<name>A0A5C4LJ97_9HYPH</name>
<evidence type="ECO:0000256" key="1">
    <source>
        <dbReference type="ARBA" id="ARBA00004418"/>
    </source>
</evidence>
<dbReference type="PANTHER" id="PTHR30290:SF38">
    <property type="entry name" value="D,D-DIPEPTIDE-BINDING PERIPLASMIC PROTEIN DDPA-RELATED"/>
    <property type="match status" value="1"/>
</dbReference>
<dbReference type="Gene3D" id="3.10.105.10">
    <property type="entry name" value="Dipeptide-binding Protein, Domain 3"/>
    <property type="match status" value="1"/>
</dbReference>
<dbReference type="SUPFAM" id="SSF53850">
    <property type="entry name" value="Periplasmic binding protein-like II"/>
    <property type="match status" value="1"/>
</dbReference>
<sequence>MDLRGRAGRPAGHHRRERLGRHRPAPYLLAALAGAESPMLPRHLYEGKGDPLANPANRAPVGTGPFVFREWVPGSHVAYVRNPNYWDPGKPYLDELVVRIIPDGAARATPVAPPDVARFAALPHLGLESHGNEYGPTIYGIEFNLDNPYLRHRAVRQAIAHAIDRPALLKVAWYGLGDPSDSVVSPTLREFYNPDVPRYAFDPGRAERLLDEAGFPRKGRTRFTLTHDYQPFGEGFKRTGEVIRSSLARVGIDVTVRGQDFPSYLRRVYTDRDFDFTNHPFTNKFDPTVGLQRFFTSDNVRKGVAFTNASRYANPEIDRLFAAIAVEGDRARRKAAIDAIQAILLADLPVLPLFLGRSITVFNRRVVNHTIGATGVSANFSELWLRG</sequence>
<comment type="similarity">
    <text evidence="2">Belongs to the bacterial solute-binding protein 5 family.</text>
</comment>
<keyword evidence="7" id="KW-1185">Reference proteome</keyword>
<feature type="compositionally biased region" description="Basic residues" evidence="4">
    <location>
        <begin position="11"/>
        <end position="20"/>
    </location>
</feature>
<dbReference type="GO" id="GO:0015833">
    <property type="term" value="P:peptide transport"/>
    <property type="evidence" value="ECO:0007669"/>
    <property type="project" value="TreeGrafter"/>
</dbReference>
<proteinExistence type="inferred from homology"/>
<evidence type="ECO:0000259" key="5">
    <source>
        <dbReference type="Pfam" id="PF00496"/>
    </source>
</evidence>
<gene>
    <name evidence="6" type="ORF">FF100_15060</name>
</gene>
<dbReference type="GO" id="GO:1904680">
    <property type="term" value="F:peptide transmembrane transporter activity"/>
    <property type="evidence" value="ECO:0007669"/>
    <property type="project" value="TreeGrafter"/>
</dbReference>
<dbReference type="Gene3D" id="3.40.190.10">
    <property type="entry name" value="Periplasmic binding protein-like II"/>
    <property type="match status" value="1"/>
</dbReference>
<protein>
    <recommendedName>
        <fullName evidence="5">Solute-binding protein family 5 domain-containing protein</fullName>
    </recommendedName>
</protein>
<keyword evidence="3" id="KW-0732">Signal</keyword>
<dbReference type="AlphaFoldDB" id="A0A5C4LJ97"/>
<evidence type="ECO:0000313" key="7">
    <source>
        <dbReference type="Proteomes" id="UP000305267"/>
    </source>
</evidence>
<evidence type="ECO:0000256" key="3">
    <source>
        <dbReference type="ARBA" id="ARBA00022729"/>
    </source>
</evidence>
<dbReference type="OrthoDB" id="9803988at2"/>
<dbReference type="InterPro" id="IPR039424">
    <property type="entry name" value="SBP_5"/>
</dbReference>
<accession>A0A5C4LJ97</accession>
<evidence type="ECO:0000256" key="4">
    <source>
        <dbReference type="SAM" id="MobiDB-lite"/>
    </source>
</evidence>
<evidence type="ECO:0000256" key="2">
    <source>
        <dbReference type="ARBA" id="ARBA00005695"/>
    </source>
</evidence>
<dbReference type="PANTHER" id="PTHR30290">
    <property type="entry name" value="PERIPLASMIC BINDING COMPONENT OF ABC TRANSPORTER"/>
    <property type="match status" value="1"/>
</dbReference>
<comment type="caution">
    <text evidence="6">The sequence shown here is derived from an EMBL/GenBank/DDBJ whole genome shotgun (WGS) entry which is preliminary data.</text>
</comment>
<organism evidence="6 7">
    <name type="scientific">Methylobacterium terricola</name>
    <dbReference type="NCBI Taxonomy" id="2583531"/>
    <lineage>
        <taxon>Bacteria</taxon>
        <taxon>Pseudomonadati</taxon>
        <taxon>Pseudomonadota</taxon>
        <taxon>Alphaproteobacteria</taxon>
        <taxon>Hyphomicrobiales</taxon>
        <taxon>Methylobacteriaceae</taxon>
        <taxon>Methylobacterium</taxon>
    </lineage>
</organism>
<comment type="subcellular location">
    <subcellularLocation>
        <location evidence="1">Periplasm</location>
    </subcellularLocation>
</comment>